<organism evidence="1 2">
    <name type="scientific">Candidatus Ornithospirochaeta avicola</name>
    <dbReference type="NCBI Taxonomy" id="2840896"/>
    <lineage>
        <taxon>Bacteria</taxon>
        <taxon>Pseudomonadati</taxon>
        <taxon>Spirochaetota</taxon>
        <taxon>Spirochaetia</taxon>
        <taxon>Spirochaetales</taxon>
        <taxon>Spirochaetaceae</taxon>
        <taxon>Spirochaetaceae incertae sedis</taxon>
        <taxon>Candidatus Ornithospirochaeta</taxon>
    </lineage>
</organism>
<evidence type="ECO:0000313" key="1">
    <source>
        <dbReference type="EMBL" id="HIV98333.1"/>
    </source>
</evidence>
<proteinExistence type="predicted"/>
<accession>A0A9D1PT99</accession>
<reference evidence="1" key="1">
    <citation type="journal article" date="2021" name="PeerJ">
        <title>Extensive microbial diversity within the chicken gut microbiome revealed by metagenomics and culture.</title>
        <authorList>
            <person name="Gilroy R."/>
            <person name="Ravi A."/>
            <person name="Getino M."/>
            <person name="Pursley I."/>
            <person name="Horton D.L."/>
            <person name="Alikhan N.F."/>
            <person name="Baker D."/>
            <person name="Gharbi K."/>
            <person name="Hall N."/>
            <person name="Watson M."/>
            <person name="Adriaenssens E.M."/>
            <person name="Foster-Nyarko E."/>
            <person name="Jarju S."/>
            <person name="Secka A."/>
            <person name="Antonio M."/>
            <person name="Oren A."/>
            <person name="Chaudhuri R.R."/>
            <person name="La Ragione R."/>
            <person name="Hildebrand F."/>
            <person name="Pallen M.J."/>
        </authorList>
    </citation>
    <scope>NUCLEOTIDE SEQUENCE</scope>
    <source>
        <strain evidence="1">Gambia11-129</strain>
    </source>
</reference>
<name>A0A9D1PT99_9SPIO</name>
<dbReference type="EMBL" id="DXHU01000005">
    <property type="protein sequence ID" value="HIV98333.1"/>
    <property type="molecule type" value="Genomic_DNA"/>
</dbReference>
<sequence>MKKIFLVMTFLLILLFQVTADDSVRLIWNPEIETTGKLWFADSTGIEKSEFPLTLSESENIAEAEFYAHYSIISDSDFTLEFSLENLFSSLSWSADINQSQSPVDAGNSFNLKISNESEDLLKEDSVHIIIKTDSLSNLSSSDYEGVTSSKPTIKVTLKTEGGNA</sequence>
<evidence type="ECO:0000313" key="2">
    <source>
        <dbReference type="Proteomes" id="UP000823936"/>
    </source>
</evidence>
<dbReference type="Proteomes" id="UP000823936">
    <property type="component" value="Unassembled WGS sequence"/>
</dbReference>
<protein>
    <submittedName>
        <fullName evidence="1">Uncharacterized protein</fullName>
    </submittedName>
</protein>
<comment type="caution">
    <text evidence="1">The sequence shown here is derived from an EMBL/GenBank/DDBJ whole genome shotgun (WGS) entry which is preliminary data.</text>
</comment>
<reference evidence="1" key="2">
    <citation type="submission" date="2021-04" db="EMBL/GenBank/DDBJ databases">
        <authorList>
            <person name="Gilroy R."/>
        </authorList>
    </citation>
    <scope>NUCLEOTIDE SEQUENCE</scope>
    <source>
        <strain evidence="1">Gambia11-129</strain>
    </source>
</reference>
<dbReference type="AlphaFoldDB" id="A0A9D1PT99"/>
<gene>
    <name evidence="1" type="ORF">IAB12_00955</name>
</gene>